<evidence type="ECO:0000313" key="1">
    <source>
        <dbReference type="EMBL" id="WZN49153.1"/>
    </source>
</evidence>
<reference evidence="1 2" key="1">
    <citation type="submission" date="2024-03" db="EMBL/GenBank/DDBJ databases">
        <title>Chitinophaga caseinilytica sp. nov., a casein hydrolysing bacterium isolated from forest soil.</title>
        <authorList>
            <person name="Lee D.S."/>
            <person name="Han D.M."/>
            <person name="Baek J.H."/>
            <person name="Choi D.G."/>
            <person name="Jeon J.H."/>
            <person name="Jeon C.O."/>
        </authorList>
    </citation>
    <scope>NUCLEOTIDE SEQUENCE [LARGE SCALE GENOMIC DNA]</scope>
    <source>
        <strain evidence="1 2">KACC 19118</strain>
    </source>
</reference>
<dbReference type="RefSeq" id="WP_341843728.1">
    <property type="nucleotide sequence ID" value="NZ_CP149792.1"/>
</dbReference>
<organism evidence="1 2">
    <name type="scientific">Chitinophaga caseinilytica</name>
    <dbReference type="NCBI Taxonomy" id="2267521"/>
    <lineage>
        <taxon>Bacteria</taxon>
        <taxon>Pseudomonadati</taxon>
        <taxon>Bacteroidota</taxon>
        <taxon>Chitinophagia</taxon>
        <taxon>Chitinophagales</taxon>
        <taxon>Chitinophagaceae</taxon>
        <taxon>Chitinophaga</taxon>
    </lineage>
</organism>
<sequence length="66" mass="7495">MFVEFSAYTQVIQLYSNADLSTVTANGKKYQQFRYMIFPGNGAAKSADRVNWADYAAAKTYLRLND</sequence>
<protein>
    <submittedName>
        <fullName evidence="1">Uncharacterized protein</fullName>
    </submittedName>
</protein>
<name>A0ABZ2ZA76_9BACT</name>
<gene>
    <name evidence="1" type="ORF">WJU22_13340</name>
</gene>
<proteinExistence type="predicted"/>
<keyword evidence="2" id="KW-1185">Reference proteome</keyword>
<evidence type="ECO:0000313" key="2">
    <source>
        <dbReference type="Proteomes" id="UP001449657"/>
    </source>
</evidence>
<dbReference type="Proteomes" id="UP001449657">
    <property type="component" value="Chromosome"/>
</dbReference>
<accession>A0ABZ2ZA76</accession>
<dbReference type="EMBL" id="CP150096">
    <property type="protein sequence ID" value="WZN49153.1"/>
    <property type="molecule type" value="Genomic_DNA"/>
</dbReference>